<comment type="caution">
    <text evidence="3">The sequence shown here is derived from an EMBL/GenBank/DDBJ whole genome shotgun (WGS) entry which is preliminary data.</text>
</comment>
<dbReference type="OrthoDB" id="1901244at2759"/>
<dbReference type="SUPFAM" id="SSF52047">
    <property type="entry name" value="RNI-like"/>
    <property type="match status" value="1"/>
</dbReference>
<comment type="similarity">
    <text evidence="1">Belongs to the OBAP family.</text>
</comment>
<proteinExistence type="inferred from homology"/>
<keyword evidence="4" id="KW-1185">Reference proteome</keyword>
<evidence type="ECO:0000313" key="4">
    <source>
        <dbReference type="Proteomes" id="UP000738359"/>
    </source>
</evidence>
<evidence type="ECO:0000313" key="3">
    <source>
        <dbReference type="EMBL" id="KAF9966420.1"/>
    </source>
</evidence>
<evidence type="ECO:0000256" key="2">
    <source>
        <dbReference type="SAM" id="MobiDB-lite"/>
    </source>
</evidence>
<dbReference type="InterPro" id="IPR010686">
    <property type="entry name" value="OBAP-like"/>
</dbReference>
<accession>A0A9P6JBH9</accession>
<organism evidence="3 4">
    <name type="scientific">Mortierella alpina</name>
    <name type="common">Oleaginous fungus</name>
    <name type="synonym">Mortierella renispora</name>
    <dbReference type="NCBI Taxonomy" id="64518"/>
    <lineage>
        <taxon>Eukaryota</taxon>
        <taxon>Fungi</taxon>
        <taxon>Fungi incertae sedis</taxon>
        <taxon>Mucoromycota</taxon>
        <taxon>Mortierellomycotina</taxon>
        <taxon>Mortierellomycetes</taxon>
        <taxon>Mortierellales</taxon>
        <taxon>Mortierellaceae</taxon>
        <taxon>Mortierella</taxon>
    </lineage>
</organism>
<feature type="compositionally biased region" description="Polar residues" evidence="2">
    <location>
        <begin position="511"/>
        <end position="523"/>
    </location>
</feature>
<dbReference type="PANTHER" id="PTHR31360:SF0">
    <property type="entry name" value="OIL BODY-ASSOCIATED PROTEIN 1B"/>
    <property type="match status" value="1"/>
</dbReference>
<dbReference type="Gene3D" id="3.80.10.10">
    <property type="entry name" value="Ribonuclease Inhibitor"/>
    <property type="match status" value="1"/>
</dbReference>
<dbReference type="InterPro" id="IPR032675">
    <property type="entry name" value="LRR_dom_sf"/>
</dbReference>
<feature type="compositionally biased region" description="Basic and acidic residues" evidence="2">
    <location>
        <begin position="534"/>
        <end position="556"/>
    </location>
</feature>
<feature type="region of interest" description="Disordered" evidence="2">
    <location>
        <begin position="511"/>
        <end position="556"/>
    </location>
</feature>
<name>A0A9P6JBH9_MORAP</name>
<protein>
    <recommendedName>
        <fullName evidence="5">F-box domain-containing protein</fullName>
    </recommendedName>
</protein>
<reference evidence="3" key="1">
    <citation type="journal article" date="2020" name="Fungal Divers.">
        <title>Resolving the Mortierellaceae phylogeny through synthesis of multi-gene phylogenetics and phylogenomics.</title>
        <authorList>
            <person name="Vandepol N."/>
            <person name="Liber J."/>
            <person name="Desiro A."/>
            <person name="Na H."/>
            <person name="Kennedy M."/>
            <person name="Barry K."/>
            <person name="Grigoriev I.V."/>
            <person name="Miller A.N."/>
            <person name="O'Donnell K."/>
            <person name="Stajich J.E."/>
            <person name="Bonito G."/>
        </authorList>
    </citation>
    <scope>NUCLEOTIDE SEQUENCE</scope>
    <source>
        <strain evidence="3">CK1249</strain>
    </source>
</reference>
<dbReference type="InterPro" id="IPR036047">
    <property type="entry name" value="F-box-like_dom_sf"/>
</dbReference>
<sequence>MDAVREYHHQRVRDLLIRTTRRKTVDVAAGAHGPRADPLQIPELLLHIAQFTPRRSWPSMCLVARLWRQILQPLLWRHVFLNPIDPIRPAEELVPLLSTFGQCIHTLDIGMSLSPRPITPILKGLSSTLFPALTSLRLQGSSIHAEEFADAIQRLPGLRAIDLKYCQLDVHPLDLLAQNSLIESIAFTQDDVPLDPTHANIFSSWPHLKDLGITGIDEPEAIGPTLILQEVIARSDLQLRSLELEDLPSWSEATVLRLIVNSPSMKKLWLKRCNVPADLLAKTPPSSLVSLQIISERDEPGARALQTILEANPRLRHLQITKLRRMSLPVNRLPMVCPALQVLYLDSYFDAATPAVILRTFPLLRRLHIGIAYVSWSGLYLEGGGQLEELTFGVIRLSKELREPERGQSVEKLQDEFYARLGRLTRLRRLELNFVLTSQKLPPSVHHIRRLSRLEHLTLTGGGAWTFQDVQWLAGSLVDLEELRCLGSEMSTPLWSWLRLNRPDLKYEQVPVSNANPHTQNGGTYYDGSQLDPESPRIRGPDQLHDRNATHSSDNPKRQYVGYHYCHMIDEDRRQCLVYDSDSENAKLVAVEYIISEKLFKELPDTEKKYWHSHKYEVESGLLVQIAKGMVPEMVTKTAELPALKILVNTYGKTIQLWPVDDKHECSSLIPEGPPQVVMSFTGDDQVDVGLLAKRDKDLGISTFDRRAEREGKIQGNPVVEGADQWTKGKPWQIHDCGEKGECCKK</sequence>
<dbReference type="Pfam" id="PF06884">
    <property type="entry name" value="DUF1264"/>
    <property type="match status" value="1"/>
</dbReference>
<evidence type="ECO:0000256" key="1">
    <source>
        <dbReference type="ARBA" id="ARBA00009740"/>
    </source>
</evidence>
<dbReference type="AlphaFoldDB" id="A0A9P6JBH9"/>
<dbReference type="SUPFAM" id="SSF81383">
    <property type="entry name" value="F-box domain"/>
    <property type="match status" value="1"/>
</dbReference>
<dbReference type="Proteomes" id="UP000738359">
    <property type="component" value="Unassembled WGS sequence"/>
</dbReference>
<gene>
    <name evidence="3" type="ORF">BGZ70_002394</name>
</gene>
<dbReference type="PANTHER" id="PTHR31360">
    <property type="match status" value="1"/>
</dbReference>
<dbReference type="EMBL" id="JAAAHY010000158">
    <property type="protein sequence ID" value="KAF9966420.1"/>
    <property type="molecule type" value="Genomic_DNA"/>
</dbReference>
<evidence type="ECO:0008006" key="5">
    <source>
        <dbReference type="Google" id="ProtNLM"/>
    </source>
</evidence>